<reference evidence="1" key="1">
    <citation type="journal article" date="2014" name="Front. Microbiol.">
        <title>High frequency of phylogenetically diverse reductive dehalogenase-homologous genes in deep subseafloor sedimentary metagenomes.</title>
        <authorList>
            <person name="Kawai M."/>
            <person name="Futagami T."/>
            <person name="Toyoda A."/>
            <person name="Takaki Y."/>
            <person name="Nishi S."/>
            <person name="Hori S."/>
            <person name="Arai W."/>
            <person name="Tsubouchi T."/>
            <person name="Morono Y."/>
            <person name="Uchiyama I."/>
            <person name="Ito T."/>
            <person name="Fujiyama A."/>
            <person name="Inagaki F."/>
            <person name="Takami H."/>
        </authorList>
    </citation>
    <scope>NUCLEOTIDE SEQUENCE</scope>
    <source>
        <strain evidence="1">Expedition CK06-06</strain>
    </source>
</reference>
<dbReference type="AlphaFoldDB" id="X1MR12"/>
<comment type="caution">
    <text evidence="1">The sequence shown here is derived from an EMBL/GenBank/DDBJ whole genome shotgun (WGS) entry which is preliminary data.</text>
</comment>
<sequence>MLSFTSILKKRSGSKYPRKCPFCGEKKRIAKDWARFPNSKLTKRKPGAIPLFTLEAEQEWFDVIICLKCYRIIWHQLDPHGVSEKDISLPTFQELTGWTKMPYTPVVFYDKEGNPVYGTQQSREMYSH</sequence>
<proteinExistence type="predicted"/>
<dbReference type="EMBL" id="BARV01011508">
    <property type="protein sequence ID" value="GAI08824.1"/>
    <property type="molecule type" value="Genomic_DNA"/>
</dbReference>
<name>X1MR12_9ZZZZ</name>
<evidence type="ECO:0000313" key="1">
    <source>
        <dbReference type="EMBL" id="GAI08824.1"/>
    </source>
</evidence>
<gene>
    <name evidence="1" type="ORF">S06H3_21795</name>
</gene>
<organism evidence="1">
    <name type="scientific">marine sediment metagenome</name>
    <dbReference type="NCBI Taxonomy" id="412755"/>
    <lineage>
        <taxon>unclassified sequences</taxon>
        <taxon>metagenomes</taxon>
        <taxon>ecological metagenomes</taxon>
    </lineage>
</organism>
<accession>X1MR12</accession>
<protein>
    <submittedName>
        <fullName evidence="1">Uncharacterized protein</fullName>
    </submittedName>
</protein>